<gene>
    <name evidence="2" type="ORF">MFMK1_002533</name>
</gene>
<dbReference type="Gene3D" id="3.30.460.10">
    <property type="entry name" value="Beta Polymerase, domain 2"/>
    <property type="match status" value="1"/>
</dbReference>
<dbReference type="PANTHER" id="PTHR43852:SF2">
    <property type="entry name" value="PROTEIN ADENYLYLTRANSFERASE MNTA"/>
    <property type="match status" value="1"/>
</dbReference>
<sequence>MQTLISRIINQLGSEEFAAFCAENKITLAILFGSQVRGAAREDSDIDLAILLETACYPKSTLDAGKLKREIARKLYSFLGTSKVDLVFLNRAAPFMRFQVARTGKPVFAKSAAEFVQFASLALRQHEDARLFYQLESRYLQSELN</sequence>
<dbReference type="PANTHER" id="PTHR43852">
    <property type="entry name" value="NUCLEOTIDYLTRANSFERASE"/>
    <property type="match status" value="1"/>
</dbReference>
<proteinExistence type="predicted"/>
<dbReference type="AlphaFoldDB" id="A0AAU0UQX4"/>
<dbReference type="InterPro" id="IPR052930">
    <property type="entry name" value="TA_antitoxin_MntA"/>
</dbReference>
<organism evidence="2 3">
    <name type="scientific">Metallumcola ferriviriculae</name>
    <dbReference type="NCBI Taxonomy" id="3039180"/>
    <lineage>
        <taxon>Bacteria</taxon>
        <taxon>Bacillati</taxon>
        <taxon>Bacillota</taxon>
        <taxon>Clostridia</taxon>
        <taxon>Neomoorellales</taxon>
        <taxon>Desulfitibacteraceae</taxon>
        <taxon>Metallumcola</taxon>
    </lineage>
</organism>
<dbReference type="CDD" id="cd05403">
    <property type="entry name" value="NT_KNTase_like"/>
    <property type="match status" value="1"/>
</dbReference>
<protein>
    <submittedName>
        <fullName evidence="2">Nucleotidyltransferase domain-containing protein</fullName>
    </submittedName>
</protein>
<dbReference type="Pfam" id="PF18765">
    <property type="entry name" value="Polbeta"/>
    <property type="match status" value="1"/>
</dbReference>
<dbReference type="InterPro" id="IPR043519">
    <property type="entry name" value="NT_sf"/>
</dbReference>
<dbReference type="EMBL" id="CP121694">
    <property type="protein sequence ID" value="WRO22695.1"/>
    <property type="molecule type" value="Genomic_DNA"/>
</dbReference>
<evidence type="ECO:0000313" key="2">
    <source>
        <dbReference type="EMBL" id="WRO22695.1"/>
    </source>
</evidence>
<dbReference type="SUPFAM" id="SSF81301">
    <property type="entry name" value="Nucleotidyltransferase"/>
    <property type="match status" value="1"/>
</dbReference>
<feature type="domain" description="Polymerase beta nucleotidyltransferase" evidence="1">
    <location>
        <begin position="19"/>
        <end position="111"/>
    </location>
</feature>
<dbReference type="InterPro" id="IPR041633">
    <property type="entry name" value="Polbeta"/>
</dbReference>
<evidence type="ECO:0000259" key="1">
    <source>
        <dbReference type="Pfam" id="PF18765"/>
    </source>
</evidence>
<evidence type="ECO:0000313" key="3">
    <source>
        <dbReference type="Proteomes" id="UP001329915"/>
    </source>
</evidence>
<dbReference type="KEGG" id="dbc:MFMK1_002533"/>
<name>A0AAU0UQX4_9FIRM</name>
<dbReference type="NCBIfam" id="NF047752">
    <property type="entry name" value="MntA_antitoxin"/>
    <property type="match status" value="1"/>
</dbReference>
<dbReference type="RefSeq" id="WP_366922100.1">
    <property type="nucleotide sequence ID" value="NZ_CP121694.1"/>
</dbReference>
<accession>A0AAU0UQX4</accession>
<reference evidence="2 3" key="1">
    <citation type="submission" date="2023-04" db="EMBL/GenBank/DDBJ databases">
        <authorList>
            <person name="Hsu D."/>
        </authorList>
    </citation>
    <scope>NUCLEOTIDE SEQUENCE [LARGE SCALE GENOMIC DNA]</scope>
    <source>
        <strain evidence="2 3">MK1</strain>
    </source>
</reference>
<dbReference type="Proteomes" id="UP001329915">
    <property type="component" value="Chromosome"/>
</dbReference>
<keyword evidence="3" id="KW-1185">Reference proteome</keyword>